<organism evidence="1 2">
    <name type="scientific">Anaerotignum neopropionicum</name>
    <dbReference type="NCBI Taxonomy" id="36847"/>
    <lineage>
        <taxon>Bacteria</taxon>
        <taxon>Bacillati</taxon>
        <taxon>Bacillota</taxon>
        <taxon>Clostridia</taxon>
        <taxon>Lachnospirales</taxon>
        <taxon>Anaerotignaceae</taxon>
        <taxon>Anaerotignum</taxon>
    </lineage>
</organism>
<accession>A0A136WDZ3</accession>
<dbReference type="EMBL" id="LRVM01000005">
    <property type="protein sequence ID" value="KXL52693.1"/>
    <property type="molecule type" value="Genomic_DNA"/>
</dbReference>
<reference evidence="1 2" key="1">
    <citation type="submission" date="2016-01" db="EMBL/GenBank/DDBJ databases">
        <title>Genome sequence of Clostridium neopropionicum X4, DSM-3847.</title>
        <authorList>
            <person name="Poehlein A."/>
            <person name="Beck M.H."/>
            <person name="Bengelsdorf F.R."/>
            <person name="Daniel R."/>
            <person name="Duerre P."/>
        </authorList>
    </citation>
    <scope>NUCLEOTIDE SEQUENCE [LARGE SCALE GENOMIC DNA]</scope>
    <source>
        <strain evidence="1 2">DSM-3847</strain>
    </source>
</reference>
<dbReference type="AlphaFoldDB" id="A0A136WDZ3"/>
<evidence type="ECO:0000313" key="2">
    <source>
        <dbReference type="Proteomes" id="UP000070539"/>
    </source>
</evidence>
<dbReference type="Proteomes" id="UP000070539">
    <property type="component" value="Unassembled WGS sequence"/>
</dbReference>
<proteinExistence type="predicted"/>
<evidence type="ECO:0000313" key="1">
    <source>
        <dbReference type="EMBL" id="KXL52693.1"/>
    </source>
</evidence>
<comment type="caution">
    <text evidence="1">The sequence shown here is derived from an EMBL/GenBank/DDBJ whole genome shotgun (WGS) entry which is preliminary data.</text>
</comment>
<dbReference type="RefSeq" id="WP_157723529.1">
    <property type="nucleotide sequence ID" value="NZ_LRVM01000005.1"/>
</dbReference>
<gene>
    <name evidence="1" type="ORF">CLNEO_17140</name>
</gene>
<protein>
    <submittedName>
        <fullName evidence="1">Uncharacterized protein</fullName>
    </submittedName>
</protein>
<dbReference type="OrthoDB" id="9803966at2"/>
<sequence length="54" mass="5977">MNTSVNCCGVIRASCAHFPLVCQGSSQIEGKPFWLEFTKKRFAAFINVALQKKA</sequence>
<name>A0A136WDZ3_9FIRM</name>
<keyword evidence="2" id="KW-1185">Reference proteome</keyword>